<keyword evidence="4" id="KW-1185">Reference proteome</keyword>
<keyword evidence="1" id="KW-1133">Transmembrane helix</keyword>
<dbReference type="Proteomes" id="UP001642540">
    <property type="component" value="Unassembled WGS sequence"/>
</dbReference>
<proteinExistence type="predicted"/>
<feature type="transmembrane region" description="Helical" evidence="1">
    <location>
        <begin position="651"/>
        <end position="671"/>
    </location>
</feature>
<gene>
    <name evidence="3" type="ORF">ODALV1_LOCUS30906</name>
</gene>
<feature type="transmembrane region" description="Helical" evidence="1">
    <location>
        <begin position="388"/>
        <end position="409"/>
    </location>
</feature>
<keyword evidence="1" id="KW-0812">Transmembrane</keyword>
<organism evidence="3 4">
    <name type="scientific">Orchesella dallaii</name>
    <dbReference type="NCBI Taxonomy" id="48710"/>
    <lineage>
        <taxon>Eukaryota</taxon>
        <taxon>Metazoa</taxon>
        <taxon>Ecdysozoa</taxon>
        <taxon>Arthropoda</taxon>
        <taxon>Hexapoda</taxon>
        <taxon>Collembola</taxon>
        <taxon>Entomobryomorpha</taxon>
        <taxon>Entomobryoidea</taxon>
        <taxon>Orchesellidae</taxon>
        <taxon>Orchesellinae</taxon>
        <taxon>Orchesella</taxon>
    </lineage>
</organism>
<feature type="chain" id="PRO_5046216839" evidence="2">
    <location>
        <begin position="20"/>
        <end position="725"/>
    </location>
</feature>
<evidence type="ECO:0000313" key="3">
    <source>
        <dbReference type="EMBL" id="CAL8146712.1"/>
    </source>
</evidence>
<evidence type="ECO:0000256" key="2">
    <source>
        <dbReference type="SAM" id="SignalP"/>
    </source>
</evidence>
<keyword evidence="2" id="KW-0732">Signal</keyword>
<reference evidence="3 4" key="1">
    <citation type="submission" date="2024-08" db="EMBL/GenBank/DDBJ databases">
        <authorList>
            <person name="Cucini C."/>
            <person name="Frati F."/>
        </authorList>
    </citation>
    <scope>NUCLEOTIDE SEQUENCE [LARGE SCALE GENOMIC DNA]</scope>
</reference>
<dbReference type="EMBL" id="CAXLJM020000164">
    <property type="protein sequence ID" value="CAL8146712.1"/>
    <property type="molecule type" value="Genomic_DNA"/>
</dbReference>
<keyword evidence="1" id="KW-0472">Membrane</keyword>
<dbReference type="Gene3D" id="1.10.287.70">
    <property type="match status" value="1"/>
</dbReference>
<evidence type="ECO:0000313" key="4">
    <source>
        <dbReference type="Proteomes" id="UP001642540"/>
    </source>
</evidence>
<evidence type="ECO:0000256" key="1">
    <source>
        <dbReference type="SAM" id="Phobius"/>
    </source>
</evidence>
<protein>
    <submittedName>
        <fullName evidence="3">Uncharacterized protein</fullName>
    </submittedName>
</protein>
<name>A0ABP1S904_9HEXA</name>
<feature type="signal peptide" evidence="2">
    <location>
        <begin position="1"/>
        <end position="19"/>
    </location>
</feature>
<sequence length="725" mass="84125">MGLNLIFWLLSLQLWGLSAFLDRNTLNLNKELLIFEECSIHLVVTEIHDKKISSNDEIQIEPIPIPIVRSTYIYKHTQGGKSGIQCGRKKNLFLAPNQGFKFPASPPPNILCDVQIYVVPFECKSWNIEPGGRWDILVPRSHVDFHIDSALKNQAGEFFRVGRYFILVSGSTSPSKTKSMINNIFFLVDTECETCPEPFWYTPKVHFMTKLYFEAKCSRSCCEIVSTSIASHPIQRSTGRYSLQQYFSKVYRYPQEIENFEQYPKSNSWEVDCLKCAQYLQIASSMPKIDGNQMPLREWKEWIPVEIILLQILSPNSTIIDPMEIEPYLYVNPLSPRLPHPMLFTGHGEGGIKKQVMELNQDYHFVTCAGREQNKILSIIFLISAFDLPIWFFILISCITSGIALLLILKHRRDKHAELNPVATFLFAFDLLLDHHNRVMTKCRPICGTWLLVVIVLICGYEGLTTRTLTMPKPLKTWTFIEEIVNKGFKLYSQYEYVEKYSPVIENAVDNRLFLMINKTLVRAKNNLEAMKMEKLAYFFNIIGKCDEVAFLGELQSALETHKELEMKTKTVVKHQQRLILSKPFARVSKPWFFYNIPWPVDVYSKRIHTLIHSGIADLWNLWKIRVLKWRFRNDRMSKVNVKVLTLQDSIAVVFCLYGIMLGISGVGFIIEMRSMLWAQIIWVTFTLKIFVKRLRKEIVESRGKGLWFSIKLKFKSHSQATESC</sequence>
<accession>A0ABP1S904</accession>
<comment type="caution">
    <text evidence="3">The sequence shown here is derived from an EMBL/GenBank/DDBJ whole genome shotgun (WGS) entry which is preliminary data.</text>
</comment>